<dbReference type="SUPFAM" id="SSF49842">
    <property type="entry name" value="TNF-like"/>
    <property type="match status" value="1"/>
</dbReference>
<evidence type="ECO:0000256" key="1">
    <source>
        <dbReference type="SAM" id="SignalP"/>
    </source>
</evidence>
<dbReference type="EMBL" id="CP059733">
    <property type="protein sequence ID" value="WDE06281.1"/>
    <property type="molecule type" value="Genomic_DNA"/>
</dbReference>
<feature type="chain" id="PRO_5042114335" description="C1q domain-containing protein" evidence="1">
    <location>
        <begin position="17"/>
        <end position="180"/>
    </location>
</feature>
<reference evidence="2 3" key="2">
    <citation type="journal article" date="2022" name="Mar. Drugs">
        <title>Bioassay-Guided Fractionation Leads to the Detection of Cholic Acid Generated by the Rare Thalassomonas sp.</title>
        <authorList>
            <person name="Pheiffer F."/>
            <person name="Schneider Y.K."/>
            <person name="Hansen E.H."/>
            <person name="Andersen J.H."/>
            <person name="Isaksson J."/>
            <person name="Busche T."/>
            <person name="R C."/>
            <person name="Kalinowski J."/>
            <person name="Zyl L.V."/>
            <person name="Trindade M."/>
        </authorList>
    </citation>
    <scope>NUCLEOTIDE SEQUENCE [LARGE SCALE GENOMIC DNA]</scope>
    <source>
        <strain evidence="2 3">XOM25</strain>
    </source>
</reference>
<accession>A0AAE9Z3S7</accession>
<dbReference type="AlphaFoldDB" id="A0AAE9Z3S7"/>
<dbReference type="KEGG" id="tvd:SG34_004980"/>
<reference evidence="2 3" key="1">
    <citation type="journal article" date="2015" name="Genome Announc.">
        <title>Draft Genome Sequences of Marine Isolates of Thalassomonas viridans and Thalassomonas actiniarum.</title>
        <authorList>
            <person name="Olonade I."/>
            <person name="van Zyl L.J."/>
            <person name="Trindade M."/>
        </authorList>
    </citation>
    <scope>NUCLEOTIDE SEQUENCE [LARGE SCALE GENOMIC DNA]</scope>
    <source>
        <strain evidence="2 3">XOM25</strain>
    </source>
</reference>
<dbReference type="InterPro" id="IPR008983">
    <property type="entry name" value="Tumour_necrosis_fac-like_dom"/>
</dbReference>
<dbReference type="Gene3D" id="2.60.120.40">
    <property type="match status" value="1"/>
</dbReference>
<sequence>MKKSLLLFLAAVFTMAAPTHSEATSDSVSKHRFKLHMAKMTRDMPQTLISHEWMFVDFDNVRYNLGGLADVDNDEITIKRTGIYHIEAGFMIRLGTQVGWCSTFVDINGIGVLDNETKIGQNGDCYTELSRDVLLSAGDVLTLRIIQASGSTHSTMGTTPTEGRVVSFSVRQVSLNRMHH</sequence>
<protein>
    <recommendedName>
        <fullName evidence="4">C1q domain-containing protein</fullName>
    </recommendedName>
</protein>
<name>A0AAE9Z3S7_9GAMM</name>
<proteinExistence type="predicted"/>
<organism evidence="2 3">
    <name type="scientific">Thalassomonas viridans</name>
    <dbReference type="NCBI Taxonomy" id="137584"/>
    <lineage>
        <taxon>Bacteria</taxon>
        <taxon>Pseudomonadati</taxon>
        <taxon>Pseudomonadota</taxon>
        <taxon>Gammaproteobacteria</taxon>
        <taxon>Alteromonadales</taxon>
        <taxon>Colwelliaceae</taxon>
        <taxon>Thalassomonas</taxon>
    </lineage>
</organism>
<evidence type="ECO:0008006" key="4">
    <source>
        <dbReference type="Google" id="ProtNLM"/>
    </source>
</evidence>
<evidence type="ECO:0000313" key="3">
    <source>
        <dbReference type="Proteomes" id="UP000032352"/>
    </source>
</evidence>
<keyword evidence="3" id="KW-1185">Reference proteome</keyword>
<gene>
    <name evidence="2" type="ORF">SG34_004980</name>
</gene>
<evidence type="ECO:0000313" key="2">
    <source>
        <dbReference type="EMBL" id="WDE06281.1"/>
    </source>
</evidence>
<dbReference type="RefSeq" id="WP_152647217.1">
    <property type="nucleotide sequence ID" value="NZ_CP059733.1"/>
</dbReference>
<dbReference type="Proteomes" id="UP000032352">
    <property type="component" value="Chromosome"/>
</dbReference>
<keyword evidence="1" id="KW-0732">Signal</keyword>
<feature type="signal peptide" evidence="1">
    <location>
        <begin position="1"/>
        <end position="16"/>
    </location>
</feature>